<name>A0A448WCS6_9PLAT</name>
<dbReference type="Proteomes" id="UP000784294">
    <property type="component" value="Unassembled WGS sequence"/>
</dbReference>
<proteinExistence type="predicted"/>
<organism evidence="1 2">
    <name type="scientific">Protopolystoma xenopodis</name>
    <dbReference type="NCBI Taxonomy" id="117903"/>
    <lineage>
        <taxon>Eukaryota</taxon>
        <taxon>Metazoa</taxon>
        <taxon>Spiralia</taxon>
        <taxon>Lophotrochozoa</taxon>
        <taxon>Platyhelminthes</taxon>
        <taxon>Monogenea</taxon>
        <taxon>Polyopisthocotylea</taxon>
        <taxon>Polystomatidea</taxon>
        <taxon>Polystomatidae</taxon>
        <taxon>Protopolystoma</taxon>
    </lineage>
</organism>
<reference evidence="1" key="1">
    <citation type="submission" date="2018-11" db="EMBL/GenBank/DDBJ databases">
        <authorList>
            <consortium name="Pathogen Informatics"/>
        </authorList>
    </citation>
    <scope>NUCLEOTIDE SEQUENCE</scope>
</reference>
<gene>
    <name evidence="1" type="ORF">PXEA_LOCUS2119</name>
</gene>
<accession>A0A448WCS6</accession>
<dbReference type="AlphaFoldDB" id="A0A448WCS6"/>
<protein>
    <submittedName>
        <fullName evidence="1">Uncharacterized protein</fullName>
    </submittedName>
</protein>
<evidence type="ECO:0000313" key="1">
    <source>
        <dbReference type="EMBL" id="VEL08679.1"/>
    </source>
</evidence>
<comment type="caution">
    <text evidence="1">The sequence shown here is derived from an EMBL/GenBank/DDBJ whole genome shotgun (WGS) entry which is preliminary data.</text>
</comment>
<keyword evidence="2" id="KW-1185">Reference proteome</keyword>
<sequence>MSHHPAILIISSLDPLICINATEFRGENAQHMFTANIPSLSSIISFEQPQALEQAKMNLIHRSVLRRRLSSPAGKSCDVSVCHSEAVCPDDRAGALVTIPSDNTTSNSHLVAGADTAMVGQPSLIRRRCLKPTERPLGGSGVGANRSPSVRVKWLLPLRGEPSPRPAKGREAAENTIKRGLRERGMHSLFIHCMDYFSHSNLPDLVGTV</sequence>
<evidence type="ECO:0000313" key="2">
    <source>
        <dbReference type="Proteomes" id="UP000784294"/>
    </source>
</evidence>
<dbReference type="EMBL" id="CAAALY010004489">
    <property type="protein sequence ID" value="VEL08679.1"/>
    <property type="molecule type" value="Genomic_DNA"/>
</dbReference>